<reference evidence="1" key="1">
    <citation type="submission" date="2020-04" db="EMBL/GenBank/DDBJ databases">
        <authorList>
            <person name="Chiriac C."/>
            <person name="Salcher M."/>
            <person name="Ghai R."/>
            <person name="Kavagutti S V."/>
        </authorList>
    </citation>
    <scope>NUCLEOTIDE SEQUENCE</scope>
</reference>
<protein>
    <submittedName>
        <fullName evidence="1">Uncharacterized protein</fullName>
    </submittedName>
</protein>
<organism evidence="1">
    <name type="scientific">uncultured Caudovirales phage</name>
    <dbReference type="NCBI Taxonomy" id="2100421"/>
    <lineage>
        <taxon>Viruses</taxon>
        <taxon>Duplodnaviria</taxon>
        <taxon>Heunggongvirae</taxon>
        <taxon>Uroviricota</taxon>
        <taxon>Caudoviricetes</taxon>
        <taxon>Peduoviridae</taxon>
        <taxon>Maltschvirus</taxon>
        <taxon>Maltschvirus maltsch</taxon>
    </lineage>
</organism>
<proteinExistence type="predicted"/>
<gene>
    <name evidence="1" type="ORF">UFOVP130_43</name>
</gene>
<accession>A0A6J5LD91</accession>
<dbReference type="EMBL" id="LR796251">
    <property type="protein sequence ID" value="CAB4130900.1"/>
    <property type="molecule type" value="Genomic_DNA"/>
</dbReference>
<name>A0A6J5LD91_9CAUD</name>
<sequence length="338" mass="34977">MAFSFSRNERIYLQVESVFGTIPNSTGTATVAGSNCCRHVKAMLKPDVALLKRPDKTGTRTRPPGVAGRKTGSWSMDLSLAGNGTAGVVPDIDPVLQALFGNAATISAGVSATYSLSDAVKSFVLWSFRTPSTVMQRAAAGCVVKEATFKLGQDIASLSMSGTCQWVPDSIVFSGTDTAGKCGLTTFPAEPGSPVTNGNIIAGFTGVATFDGNVLANIRSATVKIATGNDINRDVFGTFYGDAAEGDARDVTVSFDLFDSDAAGTTNLYTKAISKSGINIVLQIGTVAGNIWTLTIKGVQLAVPSMDDGQRRWVASFGDGGATGSTGTALDEVSLVIT</sequence>
<evidence type="ECO:0000313" key="1">
    <source>
        <dbReference type="EMBL" id="CAB4130900.1"/>
    </source>
</evidence>